<proteinExistence type="predicted"/>
<comment type="caution">
    <text evidence="2">The sequence shown here is derived from an EMBL/GenBank/DDBJ whole genome shotgun (WGS) entry which is preliminary data.</text>
</comment>
<feature type="region of interest" description="Disordered" evidence="1">
    <location>
        <begin position="71"/>
        <end position="108"/>
    </location>
</feature>
<evidence type="ECO:0000313" key="2">
    <source>
        <dbReference type="EMBL" id="KAG5938465.1"/>
    </source>
</evidence>
<dbReference type="Proteomes" id="UP000706124">
    <property type="component" value="Unassembled WGS sequence"/>
</dbReference>
<gene>
    <name evidence="2" type="ORF">E4U60_001361</name>
</gene>
<protein>
    <submittedName>
        <fullName evidence="2">Uncharacterized protein</fullName>
    </submittedName>
</protein>
<organism evidence="2 3">
    <name type="scientific">Claviceps pazoutovae</name>
    <dbReference type="NCBI Taxonomy" id="1649127"/>
    <lineage>
        <taxon>Eukaryota</taxon>
        <taxon>Fungi</taxon>
        <taxon>Dikarya</taxon>
        <taxon>Ascomycota</taxon>
        <taxon>Pezizomycotina</taxon>
        <taxon>Sordariomycetes</taxon>
        <taxon>Hypocreomycetidae</taxon>
        <taxon>Hypocreales</taxon>
        <taxon>Clavicipitaceae</taxon>
        <taxon>Claviceps</taxon>
    </lineage>
</organism>
<accession>A0A9P7MD17</accession>
<feature type="compositionally biased region" description="Low complexity" evidence="1">
    <location>
        <begin position="78"/>
        <end position="87"/>
    </location>
</feature>
<reference evidence="2 3" key="1">
    <citation type="journal article" date="2020" name="bioRxiv">
        <title>Whole genome comparisons of ergot fungi reveals the divergence and evolution of species within the genus Claviceps are the result of varying mechanisms driving genome evolution and host range expansion.</title>
        <authorList>
            <person name="Wyka S.A."/>
            <person name="Mondo S.J."/>
            <person name="Liu M."/>
            <person name="Dettman J."/>
            <person name="Nalam V."/>
            <person name="Broders K.D."/>
        </authorList>
    </citation>
    <scope>NUCLEOTIDE SEQUENCE [LARGE SCALE GENOMIC DNA]</scope>
    <source>
        <strain evidence="2 3">CCC 1485</strain>
    </source>
</reference>
<feature type="compositionally biased region" description="Basic residues" evidence="1">
    <location>
        <begin position="94"/>
        <end position="108"/>
    </location>
</feature>
<evidence type="ECO:0000256" key="1">
    <source>
        <dbReference type="SAM" id="MobiDB-lite"/>
    </source>
</evidence>
<dbReference type="EMBL" id="SRPO01000153">
    <property type="protein sequence ID" value="KAG5938465.1"/>
    <property type="molecule type" value="Genomic_DNA"/>
</dbReference>
<keyword evidence="3" id="KW-1185">Reference proteome</keyword>
<dbReference type="AlphaFoldDB" id="A0A9P7MD17"/>
<sequence length="108" mass="11690">MTKQLRPTYKFNLRAYKETDPYNVDKDVGTGKVGGDGATTPSVLSAPLTIPNVLLDQLAFGDDVYIRGPDAEPPIAITPDEAAAPTPSEAPAPPKRRRGRLRKHLAPR</sequence>
<evidence type="ECO:0000313" key="3">
    <source>
        <dbReference type="Proteomes" id="UP000706124"/>
    </source>
</evidence>
<name>A0A9P7MD17_9HYPO</name>